<evidence type="ECO:0000259" key="2">
    <source>
        <dbReference type="Pfam" id="PF00144"/>
    </source>
</evidence>
<evidence type="ECO:0000313" key="4">
    <source>
        <dbReference type="EMBL" id="EKE83408.1"/>
    </source>
</evidence>
<evidence type="ECO:0000259" key="3">
    <source>
        <dbReference type="Pfam" id="PF11954"/>
    </source>
</evidence>
<evidence type="ECO:0000313" key="5">
    <source>
        <dbReference type="Proteomes" id="UP000014115"/>
    </source>
</evidence>
<dbReference type="InterPro" id="IPR050491">
    <property type="entry name" value="AmpC-like"/>
</dbReference>
<sequence>MLTPMRKRFAAVTAISVALFSFYSTASLAAQAINVDQVRSDVQQALRDFHIPGAAVAIVADGQVVMAEGFGITDIDSQTKVDADTAFGIASNTKAFTTTALAMLVEQGKLNWNDKVIDYIPEFRLADPYVTANATIRDIVSHRIGLGLGAGDLSIWPSSDKSVAEIIDGLDELPLVSGFRADYHYNNLMFVVAGEIVSRVSGQSWNEYIEQHIFKPLQMQHSAAGVSRLAKSTKLAVGHVDYDGQLQRLPLDYLEDFRGAGAIASTANDMSQWLLTQLQGGVIPGQSAQQRLFKAEQQQQLWHPNIMNPVKLDNPDTHFSGYAMGFAVSDFHGYRKVGHSGGILGMVSLLTMVPEQQFGMIIMTNQQAFPALTAVTNEVLEQALGLPDQDWLADNLKSYQQFVERKNAAAQAPAVDNPRPSLMASKYAGSYQDPWYGEVNIKHFDGALHIRFSHTPLLTGRLEHYNGDTFVVHWQNPLLEADAFINFSVDEQSHVQTATMRAVSPFTDFSFDFHNLHLKRQQADK</sequence>
<dbReference type="SUPFAM" id="SSF56601">
    <property type="entry name" value="beta-lactamase/transpeptidase-like"/>
    <property type="match status" value="1"/>
</dbReference>
<feature type="domain" description="Beta-lactamase-related" evidence="2">
    <location>
        <begin position="40"/>
        <end position="376"/>
    </location>
</feature>
<organism evidence="4 5">
    <name type="scientific">Idiomarina xiamenensis 10-D-4</name>
    <dbReference type="NCBI Taxonomy" id="740709"/>
    <lineage>
        <taxon>Bacteria</taxon>
        <taxon>Pseudomonadati</taxon>
        <taxon>Pseudomonadota</taxon>
        <taxon>Gammaproteobacteria</taxon>
        <taxon>Alteromonadales</taxon>
        <taxon>Idiomarinaceae</taxon>
        <taxon>Idiomarina</taxon>
    </lineage>
</organism>
<keyword evidence="5" id="KW-1185">Reference proteome</keyword>
<dbReference type="PATRIC" id="fig|740709.3.peg.1681"/>
<name>K2K6W5_9GAMM</name>
<dbReference type="AlphaFoldDB" id="K2K6W5"/>
<dbReference type="RefSeq" id="WP_008488899.1">
    <property type="nucleotide sequence ID" value="NZ_AMRG01000009.1"/>
</dbReference>
<protein>
    <submittedName>
        <fullName evidence="4">Beta-lactamase class C family protein</fullName>
    </submittedName>
</protein>
<dbReference type="PANTHER" id="PTHR46825:SF15">
    <property type="entry name" value="BETA-LACTAMASE-RELATED DOMAIN-CONTAINING PROTEIN"/>
    <property type="match status" value="1"/>
</dbReference>
<dbReference type="Gene3D" id="3.40.710.10">
    <property type="entry name" value="DD-peptidase/beta-lactamase superfamily"/>
    <property type="match status" value="1"/>
</dbReference>
<feature type="signal peptide" evidence="1">
    <location>
        <begin position="1"/>
        <end position="29"/>
    </location>
</feature>
<keyword evidence="1" id="KW-0732">Signal</keyword>
<dbReference type="eggNOG" id="COG1680">
    <property type="taxonomic scope" value="Bacteria"/>
</dbReference>
<feature type="chain" id="PRO_5003859717" evidence="1">
    <location>
        <begin position="30"/>
        <end position="525"/>
    </location>
</feature>
<feature type="domain" description="Peptidase S12 Pab87-related C-terminal" evidence="3">
    <location>
        <begin position="417"/>
        <end position="520"/>
    </location>
</feature>
<dbReference type="EMBL" id="AMRG01000009">
    <property type="protein sequence ID" value="EKE83408.1"/>
    <property type="molecule type" value="Genomic_DNA"/>
</dbReference>
<gene>
    <name evidence="4" type="ORF">A10D4_08302</name>
</gene>
<dbReference type="STRING" id="740709.A10D4_08302"/>
<dbReference type="Pfam" id="PF11954">
    <property type="entry name" value="DUF3471"/>
    <property type="match status" value="1"/>
</dbReference>
<dbReference type="InterPro" id="IPR001466">
    <property type="entry name" value="Beta-lactam-related"/>
</dbReference>
<evidence type="ECO:0000256" key="1">
    <source>
        <dbReference type="SAM" id="SignalP"/>
    </source>
</evidence>
<dbReference type="PANTHER" id="PTHR46825">
    <property type="entry name" value="D-ALANYL-D-ALANINE-CARBOXYPEPTIDASE/ENDOPEPTIDASE AMPH"/>
    <property type="match status" value="1"/>
</dbReference>
<proteinExistence type="predicted"/>
<dbReference type="InterPro" id="IPR012338">
    <property type="entry name" value="Beta-lactam/transpept-like"/>
</dbReference>
<reference evidence="4 5" key="1">
    <citation type="journal article" date="2012" name="J. Bacteriol.">
        <title>Genome Sequence of Idiomarina xiamenensis Type Strain 10-D-4.</title>
        <authorList>
            <person name="Lai Q."/>
            <person name="Wang L."/>
            <person name="Wang W."/>
            <person name="Shao Z."/>
        </authorList>
    </citation>
    <scope>NUCLEOTIDE SEQUENCE [LARGE SCALE GENOMIC DNA]</scope>
    <source>
        <strain evidence="4 5">10-D-4</strain>
    </source>
</reference>
<dbReference type="Gene3D" id="2.40.128.600">
    <property type="match status" value="1"/>
</dbReference>
<accession>K2K6W5</accession>
<comment type="caution">
    <text evidence="4">The sequence shown here is derived from an EMBL/GenBank/DDBJ whole genome shotgun (WGS) entry which is preliminary data.</text>
</comment>
<dbReference type="InterPro" id="IPR021860">
    <property type="entry name" value="Peptidase_S12_Pab87-rel_C"/>
</dbReference>
<dbReference type="Pfam" id="PF00144">
    <property type="entry name" value="Beta-lactamase"/>
    <property type="match status" value="1"/>
</dbReference>
<dbReference type="Proteomes" id="UP000014115">
    <property type="component" value="Unassembled WGS sequence"/>
</dbReference>